<evidence type="ECO:0000313" key="2">
    <source>
        <dbReference type="Proteomes" id="UP000294933"/>
    </source>
</evidence>
<dbReference type="EMBL" id="ML170199">
    <property type="protein sequence ID" value="TDL19186.1"/>
    <property type="molecule type" value="Genomic_DNA"/>
</dbReference>
<sequence length="278" mass="31346">MKLSRFTRWSIIVLSNLRRVFLHCQHLVGFGFYTTSLDWAALGAKARNFLVSIPPGVRFLDWKGPKLGCNFSLIIKRICQSLIALRCSLVELRTPLPSVSFPKLTHFYLPVGPGVSGVLCDWQMPALTHLYVSGVMNNSVIAVIIRSRVTLRCVVREHGATPELIVQIPKVTPNLEEFTYHLRDGMELFWKSVRTHSSLQDIVVVIQHFISRGIYQAPSVSALCTHLQPLTKAHFPKLRGVTIVGLKIHSLHTQKRAPLDAILDAWNTFGIEAKFYDP</sequence>
<accession>A0A4Y7PVW5</accession>
<dbReference type="AlphaFoldDB" id="A0A4Y7PVW5"/>
<name>A0A4Y7PVW5_9AGAM</name>
<reference evidence="1 2" key="1">
    <citation type="submission" date="2018-06" db="EMBL/GenBank/DDBJ databases">
        <title>A transcriptomic atlas of mushroom development highlights an independent origin of complex multicellularity.</title>
        <authorList>
            <consortium name="DOE Joint Genome Institute"/>
            <person name="Krizsan K."/>
            <person name="Almasi E."/>
            <person name="Merenyi Z."/>
            <person name="Sahu N."/>
            <person name="Viragh M."/>
            <person name="Koszo T."/>
            <person name="Mondo S."/>
            <person name="Kiss B."/>
            <person name="Balint B."/>
            <person name="Kues U."/>
            <person name="Barry K."/>
            <person name="Hegedus J.C."/>
            <person name="Henrissat B."/>
            <person name="Johnson J."/>
            <person name="Lipzen A."/>
            <person name="Ohm R."/>
            <person name="Nagy I."/>
            <person name="Pangilinan J."/>
            <person name="Yan J."/>
            <person name="Xiong Y."/>
            <person name="Grigoriev I.V."/>
            <person name="Hibbett D.S."/>
            <person name="Nagy L.G."/>
        </authorList>
    </citation>
    <scope>NUCLEOTIDE SEQUENCE [LARGE SCALE GENOMIC DNA]</scope>
    <source>
        <strain evidence="1 2">SZMC22713</strain>
    </source>
</reference>
<organism evidence="1 2">
    <name type="scientific">Rickenella mellea</name>
    <dbReference type="NCBI Taxonomy" id="50990"/>
    <lineage>
        <taxon>Eukaryota</taxon>
        <taxon>Fungi</taxon>
        <taxon>Dikarya</taxon>
        <taxon>Basidiomycota</taxon>
        <taxon>Agaricomycotina</taxon>
        <taxon>Agaricomycetes</taxon>
        <taxon>Hymenochaetales</taxon>
        <taxon>Rickenellaceae</taxon>
        <taxon>Rickenella</taxon>
    </lineage>
</organism>
<proteinExistence type="predicted"/>
<evidence type="ECO:0000313" key="1">
    <source>
        <dbReference type="EMBL" id="TDL19186.1"/>
    </source>
</evidence>
<dbReference type="VEuPathDB" id="FungiDB:BD410DRAFT_447566"/>
<dbReference type="OrthoDB" id="3256525at2759"/>
<protein>
    <recommendedName>
        <fullName evidence="3">F-box domain-containing protein</fullName>
    </recommendedName>
</protein>
<evidence type="ECO:0008006" key="3">
    <source>
        <dbReference type="Google" id="ProtNLM"/>
    </source>
</evidence>
<dbReference type="Proteomes" id="UP000294933">
    <property type="component" value="Unassembled WGS sequence"/>
</dbReference>
<keyword evidence="2" id="KW-1185">Reference proteome</keyword>
<gene>
    <name evidence="1" type="ORF">BD410DRAFT_447566</name>
</gene>